<dbReference type="InterPro" id="IPR022754">
    <property type="entry name" value="DNA_pol_III_gamma-3"/>
</dbReference>
<dbReference type="SUPFAM" id="SSF48019">
    <property type="entry name" value="post-AAA+ oligomerization domain-like"/>
    <property type="match status" value="1"/>
</dbReference>
<feature type="coiled-coil region" evidence="12">
    <location>
        <begin position="294"/>
        <end position="321"/>
    </location>
</feature>
<evidence type="ECO:0000256" key="7">
    <source>
        <dbReference type="ARBA" id="ARBA00022741"/>
    </source>
</evidence>
<dbReference type="Gene3D" id="1.10.8.60">
    <property type="match status" value="1"/>
</dbReference>
<evidence type="ECO:0000313" key="14">
    <source>
        <dbReference type="EMBL" id="RKD28802.1"/>
    </source>
</evidence>
<dbReference type="GO" id="GO:0009360">
    <property type="term" value="C:DNA polymerase III complex"/>
    <property type="evidence" value="ECO:0007669"/>
    <property type="project" value="InterPro"/>
</dbReference>
<comment type="caution">
    <text evidence="14">The sequence shown here is derived from an EMBL/GenBank/DDBJ whole genome shotgun (WGS) entry which is preliminary data.</text>
</comment>
<keyword evidence="15" id="KW-1185">Reference proteome</keyword>
<dbReference type="Pfam" id="PF22608">
    <property type="entry name" value="DNAX_ATPase_lid"/>
    <property type="match status" value="1"/>
</dbReference>
<dbReference type="Pfam" id="PF20964">
    <property type="entry name" value="DnaX_C"/>
    <property type="match status" value="1"/>
</dbReference>
<proteinExistence type="inferred from homology"/>
<keyword evidence="8" id="KW-0862">Zinc</keyword>
<keyword evidence="12" id="KW-0175">Coiled coil</keyword>
<dbReference type="GO" id="GO:0046872">
    <property type="term" value="F:metal ion binding"/>
    <property type="evidence" value="ECO:0007669"/>
    <property type="project" value="UniProtKB-KW"/>
</dbReference>
<keyword evidence="9" id="KW-0067">ATP-binding</keyword>
<accession>A0A419SUG4</accession>
<comment type="similarity">
    <text evidence="1">Belongs to the DnaX/STICHEL family.</text>
</comment>
<dbReference type="PANTHER" id="PTHR11669:SF0">
    <property type="entry name" value="PROTEIN STICHEL-LIKE 2"/>
    <property type="match status" value="1"/>
</dbReference>
<keyword evidence="3" id="KW-0808">Transferase</keyword>
<evidence type="ECO:0000256" key="6">
    <source>
        <dbReference type="ARBA" id="ARBA00022723"/>
    </source>
</evidence>
<evidence type="ECO:0000256" key="8">
    <source>
        <dbReference type="ARBA" id="ARBA00022833"/>
    </source>
</evidence>
<dbReference type="Gene3D" id="1.20.272.10">
    <property type="match status" value="1"/>
</dbReference>
<keyword evidence="4" id="KW-0548">Nucleotidyltransferase</keyword>
<dbReference type="Pfam" id="PF13177">
    <property type="entry name" value="DNA_pol3_delta2"/>
    <property type="match status" value="1"/>
</dbReference>
<evidence type="ECO:0000313" key="15">
    <source>
        <dbReference type="Proteomes" id="UP000284177"/>
    </source>
</evidence>
<dbReference type="FunFam" id="1.10.8.60:FF:000013">
    <property type="entry name" value="DNA polymerase III subunit gamma/tau"/>
    <property type="match status" value="1"/>
</dbReference>
<dbReference type="InterPro" id="IPR048448">
    <property type="entry name" value="DnaX-like_C"/>
</dbReference>
<evidence type="ECO:0000256" key="2">
    <source>
        <dbReference type="ARBA" id="ARBA00012417"/>
    </source>
</evidence>
<dbReference type="InterPro" id="IPR050238">
    <property type="entry name" value="DNA_Rep/Repair_Clamp_Loader"/>
</dbReference>
<dbReference type="SMART" id="SM00382">
    <property type="entry name" value="AAA"/>
    <property type="match status" value="1"/>
</dbReference>
<dbReference type="CDD" id="cd00009">
    <property type="entry name" value="AAA"/>
    <property type="match status" value="1"/>
</dbReference>
<dbReference type="InterPro" id="IPR045085">
    <property type="entry name" value="HLD_clamp_pol_III_gamma_tau"/>
</dbReference>
<dbReference type="Pfam" id="PF12169">
    <property type="entry name" value="DNA_pol3_gamma3"/>
    <property type="match status" value="1"/>
</dbReference>
<evidence type="ECO:0000256" key="12">
    <source>
        <dbReference type="SAM" id="Coils"/>
    </source>
</evidence>
<dbReference type="GO" id="GO:0005524">
    <property type="term" value="F:ATP binding"/>
    <property type="evidence" value="ECO:0007669"/>
    <property type="project" value="UniProtKB-KW"/>
</dbReference>
<dbReference type="SUPFAM" id="SSF52540">
    <property type="entry name" value="P-loop containing nucleoside triphosphate hydrolases"/>
    <property type="match status" value="1"/>
</dbReference>
<dbReference type="CDD" id="cd18137">
    <property type="entry name" value="HLD_clamp_pol_III_gamma_tau"/>
    <property type="match status" value="1"/>
</dbReference>
<protein>
    <recommendedName>
        <fullName evidence="2">DNA-directed DNA polymerase</fullName>
        <ecNumber evidence="2">2.7.7.7</ecNumber>
    </recommendedName>
</protein>
<dbReference type="GO" id="GO:0006261">
    <property type="term" value="P:DNA-templated DNA replication"/>
    <property type="evidence" value="ECO:0007669"/>
    <property type="project" value="TreeGrafter"/>
</dbReference>
<evidence type="ECO:0000256" key="11">
    <source>
        <dbReference type="ARBA" id="ARBA00049244"/>
    </source>
</evidence>
<evidence type="ECO:0000256" key="9">
    <source>
        <dbReference type="ARBA" id="ARBA00022840"/>
    </source>
</evidence>
<evidence type="ECO:0000259" key="13">
    <source>
        <dbReference type="SMART" id="SM00382"/>
    </source>
</evidence>
<gene>
    <name evidence="14" type="ORF">BET03_07150</name>
</gene>
<evidence type="ECO:0000256" key="3">
    <source>
        <dbReference type="ARBA" id="ARBA00022679"/>
    </source>
</evidence>
<organism evidence="14 15">
    <name type="scientific">Thermohalobacter berrensis</name>
    <dbReference type="NCBI Taxonomy" id="99594"/>
    <lineage>
        <taxon>Bacteria</taxon>
        <taxon>Bacillati</taxon>
        <taxon>Bacillota</taxon>
        <taxon>Tissierellia</taxon>
        <taxon>Tissierellales</taxon>
        <taxon>Thermohalobacteraceae</taxon>
        <taxon>Thermohalobacter</taxon>
    </lineage>
</organism>
<keyword evidence="10" id="KW-0239">DNA-directed DNA polymerase</keyword>
<dbReference type="EC" id="2.7.7.7" evidence="2"/>
<dbReference type="InterPro" id="IPR012763">
    <property type="entry name" value="DNA_pol_III_sug/sutau_N"/>
</dbReference>
<keyword evidence="7" id="KW-0547">Nucleotide-binding</keyword>
<dbReference type="InterPro" id="IPR027417">
    <property type="entry name" value="P-loop_NTPase"/>
</dbReference>
<name>A0A419SUG4_9FIRM</name>
<evidence type="ECO:0000256" key="4">
    <source>
        <dbReference type="ARBA" id="ARBA00022695"/>
    </source>
</evidence>
<dbReference type="EMBL" id="MCIB01000040">
    <property type="protein sequence ID" value="RKD28802.1"/>
    <property type="molecule type" value="Genomic_DNA"/>
</dbReference>
<dbReference type="AlphaFoldDB" id="A0A419SUG4"/>
<dbReference type="GO" id="GO:0003887">
    <property type="term" value="F:DNA-directed DNA polymerase activity"/>
    <property type="evidence" value="ECO:0007669"/>
    <property type="project" value="UniProtKB-KW"/>
</dbReference>
<dbReference type="FunFam" id="3.40.50.300:FF:000014">
    <property type="entry name" value="DNA polymerase III subunit gamma/tau"/>
    <property type="match status" value="1"/>
</dbReference>
<dbReference type="GO" id="GO:0003677">
    <property type="term" value="F:DNA binding"/>
    <property type="evidence" value="ECO:0007669"/>
    <property type="project" value="InterPro"/>
</dbReference>
<dbReference type="Proteomes" id="UP000284177">
    <property type="component" value="Unassembled WGS sequence"/>
</dbReference>
<reference evidence="14 15" key="1">
    <citation type="submission" date="2016-08" db="EMBL/GenBank/DDBJ databases">
        <title>Novel Firmicutes and Novel Genomes.</title>
        <authorList>
            <person name="Poppleton D.I."/>
            <person name="Gribaldo S."/>
        </authorList>
    </citation>
    <scope>NUCLEOTIDE SEQUENCE [LARGE SCALE GENOMIC DNA]</scope>
    <source>
        <strain evidence="14 15">CTT3</strain>
    </source>
</reference>
<comment type="catalytic activity">
    <reaction evidence="11">
        <text>DNA(n) + a 2'-deoxyribonucleoside 5'-triphosphate = DNA(n+1) + diphosphate</text>
        <dbReference type="Rhea" id="RHEA:22508"/>
        <dbReference type="Rhea" id="RHEA-COMP:17339"/>
        <dbReference type="Rhea" id="RHEA-COMP:17340"/>
        <dbReference type="ChEBI" id="CHEBI:33019"/>
        <dbReference type="ChEBI" id="CHEBI:61560"/>
        <dbReference type="ChEBI" id="CHEBI:173112"/>
        <dbReference type="EC" id="2.7.7.7"/>
    </reaction>
</comment>
<sequence length="547" mass="61931">MAYQAIYRKFRPKTFDEVLGQEHVTTILKNQITSDNIAHAYLFSGTRGTGKTSTAKVFARAVNCLNNSDGNPCNQCEVCKGILNDSIMDIVEMDAASNNSVDDIRELREKVKYPPSKGRFKVYIIDEVHMLSKGAFNALLKTLEEPPEHLLFILATTEPQRLPATILSRCQRFDFKRITIDNIVKNMMEICDELGIEAEERALRLIARNSDGAMRDALSILDQCVSFSDKKITYEYVLSILGTVNNDFIFDITNSIIEKDLDKTLQLIDTIVENGKDITQFIKDLITHFRNLMIAKSSDKLENIIDLSEELLEEIKEQATRINLSSIIRTINILSEAENKSKWSSQPRIILEVAIIKLLKPSSDLSVEGLIERINQLEEKLKGGTISVVKTKKEAKVEKSKDNYQKQTINIEEKAKEKIETKTKKDSSNNTSGNIDINKVSKSWPDILKRIKKDRISIHALLMEGKPTSLENGILTISFDEGFGFHKDAVEKKGNREYIEKVISDYYGIELKIKPVMAGETAPSEKDQDIVNQVIDIFGEDIVEIEE</sequence>
<dbReference type="InterPro" id="IPR003593">
    <property type="entry name" value="AAA+_ATPase"/>
</dbReference>
<evidence type="ECO:0000256" key="1">
    <source>
        <dbReference type="ARBA" id="ARBA00006360"/>
    </source>
</evidence>
<evidence type="ECO:0000256" key="10">
    <source>
        <dbReference type="ARBA" id="ARBA00022932"/>
    </source>
</evidence>
<dbReference type="InterPro" id="IPR008921">
    <property type="entry name" value="DNA_pol3_clamp-load_cplx_C"/>
</dbReference>
<dbReference type="Gene3D" id="3.40.50.300">
    <property type="entry name" value="P-loop containing nucleotide triphosphate hydrolases"/>
    <property type="match status" value="1"/>
</dbReference>
<dbReference type="PANTHER" id="PTHR11669">
    <property type="entry name" value="REPLICATION FACTOR C / DNA POLYMERASE III GAMMA-TAU SUBUNIT"/>
    <property type="match status" value="1"/>
</dbReference>
<dbReference type="OrthoDB" id="9810148at2"/>
<feature type="domain" description="AAA+ ATPase" evidence="13">
    <location>
        <begin position="37"/>
        <end position="179"/>
    </location>
</feature>
<keyword evidence="5" id="KW-0235">DNA replication</keyword>
<evidence type="ECO:0000256" key="5">
    <source>
        <dbReference type="ARBA" id="ARBA00022705"/>
    </source>
</evidence>
<dbReference type="NCBIfam" id="NF004046">
    <property type="entry name" value="PRK05563.1"/>
    <property type="match status" value="1"/>
</dbReference>
<dbReference type="NCBIfam" id="TIGR02397">
    <property type="entry name" value="dnaX_nterm"/>
    <property type="match status" value="1"/>
</dbReference>
<keyword evidence="6" id="KW-0479">Metal-binding</keyword>